<dbReference type="InterPro" id="IPR055432">
    <property type="entry name" value="STING_LBD"/>
</dbReference>
<dbReference type="GO" id="GO:0002218">
    <property type="term" value="P:activation of innate immune response"/>
    <property type="evidence" value="ECO:0007669"/>
    <property type="project" value="InterPro"/>
</dbReference>
<evidence type="ECO:0000313" key="3">
    <source>
        <dbReference type="Proteomes" id="UP001195483"/>
    </source>
</evidence>
<gene>
    <name evidence="2" type="ORF">CHS0354_021232</name>
</gene>
<evidence type="ECO:0000259" key="1">
    <source>
        <dbReference type="PROSITE" id="PS50104"/>
    </source>
</evidence>
<dbReference type="GO" id="GO:0045087">
    <property type="term" value="P:innate immune response"/>
    <property type="evidence" value="ECO:0007669"/>
    <property type="project" value="TreeGrafter"/>
</dbReference>
<dbReference type="GO" id="GO:0005776">
    <property type="term" value="C:autophagosome"/>
    <property type="evidence" value="ECO:0007669"/>
    <property type="project" value="TreeGrafter"/>
</dbReference>
<dbReference type="PANTHER" id="PTHR34339:SF1">
    <property type="entry name" value="STIMULATOR OF INTERFERON GENES PROTEIN"/>
    <property type="match status" value="1"/>
</dbReference>
<dbReference type="InterPro" id="IPR000157">
    <property type="entry name" value="TIR_dom"/>
</dbReference>
<dbReference type="GO" id="GO:0061507">
    <property type="term" value="F:2',3'-cyclic GMP-AMP binding"/>
    <property type="evidence" value="ECO:0007669"/>
    <property type="project" value="TreeGrafter"/>
</dbReference>
<dbReference type="InterPro" id="IPR035897">
    <property type="entry name" value="Toll_tir_struct_dom_sf"/>
</dbReference>
<sequence>MTNTVCQDEWDVFLVHSDCVNDRRKAECIYTILERNNLSCVTSSLEQIGKPILEGSQYMIEHSVTTLVLITLESREEPWLKLDVILALEKAVQSKKACVRLLVEGIRREEFKKLGLLGKVPYLSLDFNRSDWDKELLAEVLKDTEGLDNPLPAGNLALGQVYSVVVGFYGTVLPSLSKKLIENQTVKQNLSTTSTRFFILIPSDCMMLNPLTQCRDSRIELVADICVKKEDYCGKKRPYIVNLYKISDGSKVYYFVGEIPYVLNTISMLHAKGSIVEVDLSFEVDRFLWTLQSVLTHRKHEDCKDTFHVIKFEAAFLVDTVLAQIKKDVSGIRGQNAKCALTPQAELINSHEGQTYELDAAIVFDDEVTADREIAQNISNALSKRKLKVSFGQPGKRKLDFLERSRWKIIVLSKESCLRPMCIFALSSSIEMNKIGVIPVLNGLMAKEIPEFMSWMSCISTNENYIDSLLNIMMGQELQMDHCLPRGNVYTGFVWGYILNYLPIPLLGKAPGSNLTSRIKTTLRDKKIMCGCIRKLYLCIPKSCEDRKLDEADGVAKIGELEAVKIGVRPYQLAMYRIKSPDLPSGQVCFLAEQPAPTKHLFDISKQYRDVGISAKDLHNQSEEFCKSCAANIRNKVFIHDVGDLNSLCQFLFYDDETYNKADALIILKNVLKDAIMDDLAKNIEVVYQ</sequence>
<dbReference type="GO" id="GO:0061709">
    <property type="term" value="P:reticulophagy"/>
    <property type="evidence" value="ECO:0007669"/>
    <property type="project" value="TreeGrafter"/>
</dbReference>
<organism evidence="2 3">
    <name type="scientific">Potamilus streckersoni</name>
    <dbReference type="NCBI Taxonomy" id="2493646"/>
    <lineage>
        <taxon>Eukaryota</taxon>
        <taxon>Metazoa</taxon>
        <taxon>Spiralia</taxon>
        <taxon>Lophotrochozoa</taxon>
        <taxon>Mollusca</taxon>
        <taxon>Bivalvia</taxon>
        <taxon>Autobranchia</taxon>
        <taxon>Heteroconchia</taxon>
        <taxon>Palaeoheterodonta</taxon>
        <taxon>Unionida</taxon>
        <taxon>Unionoidea</taxon>
        <taxon>Unionidae</taxon>
        <taxon>Ambleminae</taxon>
        <taxon>Lampsilini</taxon>
        <taxon>Potamilus</taxon>
    </lineage>
</organism>
<dbReference type="Proteomes" id="UP001195483">
    <property type="component" value="Unassembled WGS sequence"/>
</dbReference>
<dbReference type="SUPFAM" id="SSF52200">
    <property type="entry name" value="Toll/Interleukin receptor TIR domain"/>
    <property type="match status" value="1"/>
</dbReference>
<protein>
    <recommendedName>
        <fullName evidence="1">TIR domain-containing protein</fullName>
    </recommendedName>
</protein>
<dbReference type="GO" id="GO:0005789">
    <property type="term" value="C:endoplasmic reticulum membrane"/>
    <property type="evidence" value="ECO:0007669"/>
    <property type="project" value="TreeGrafter"/>
</dbReference>
<dbReference type="Gene3D" id="3.40.50.12100">
    <property type="entry name" value="Stimulator of interferon genes protein"/>
    <property type="match status" value="2"/>
</dbReference>
<comment type="caution">
    <text evidence="2">The sequence shown here is derived from an EMBL/GenBank/DDBJ whole genome shotgun (WGS) entry which is preliminary data.</text>
</comment>
<dbReference type="PANTHER" id="PTHR34339">
    <property type="entry name" value="STIMULATOR OF INTERFERON GENES PROTEIN"/>
    <property type="match status" value="1"/>
</dbReference>
<feature type="domain" description="TIR" evidence="1">
    <location>
        <begin position="8"/>
        <end position="141"/>
    </location>
</feature>
<dbReference type="GO" id="GO:0000045">
    <property type="term" value="P:autophagosome assembly"/>
    <property type="evidence" value="ECO:0007669"/>
    <property type="project" value="TreeGrafter"/>
</dbReference>
<reference evidence="2" key="1">
    <citation type="journal article" date="2021" name="Genome Biol. Evol.">
        <title>A High-Quality Reference Genome for a Parasitic Bivalve with Doubly Uniparental Inheritance (Bivalvia: Unionida).</title>
        <authorList>
            <person name="Smith C.H."/>
        </authorList>
    </citation>
    <scope>NUCLEOTIDE SEQUENCE</scope>
    <source>
        <strain evidence="2">CHS0354</strain>
    </source>
</reference>
<dbReference type="InterPro" id="IPR038623">
    <property type="entry name" value="STING_C_sf"/>
</dbReference>
<evidence type="ECO:0000313" key="2">
    <source>
        <dbReference type="EMBL" id="KAK3584770.1"/>
    </source>
</evidence>
<dbReference type="Gene3D" id="3.40.50.10140">
    <property type="entry name" value="Toll/interleukin-1 receptor homology (TIR) domain"/>
    <property type="match status" value="1"/>
</dbReference>
<dbReference type="AlphaFoldDB" id="A0AAE0S4G0"/>
<dbReference type="EMBL" id="JAEAOA010001308">
    <property type="protein sequence ID" value="KAK3584770.1"/>
    <property type="molecule type" value="Genomic_DNA"/>
</dbReference>
<dbReference type="PROSITE" id="PS50104">
    <property type="entry name" value="TIR"/>
    <property type="match status" value="1"/>
</dbReference>
<dbReference type="GO" id="GO:0016239">
    <property type="term" value="P:positive regulation of macroautophagy"/>
    <property type="evidence" value="ECO:0007669"/>
    <property type="project" value="TreeGrafter"/>
</dbReference>
<proteinExistence type="predicted"/>
<keyword evidence="3" id="KW-1185">Reference proteome</keyword>
<dbReference type="GO" id="GO:0035438">
    <property type="term" value="F:cyclic-di-GMP binding"/>
    <property type="evidence" value="ECO:0007669"/>
    <property type="project" value="TreeGrafter"/>
</dbReference>
<name>A0AAE0S4G0_9BIVA</name>
<dbReference type="GO" id="GO:0007165">
    <property type="term" value="P:signal transduction"/>
    <property type="evidence" value="ECO:0007669"/>
    <property type="project" value="InterPro"/>
</dbReference>
<reference evidence="2" key="3">
    <citation type="submission" date="2023-05" db="EMBL/GenBank/DDBJ databases">
        <authorList>
            <person name="Smith C.H."/>
        </authorList>
    </citation>
    <scope>NUCLEOTIDE SEQUENCE</scope>
    <source>
        <strain evidence="2">CHS0354</strain>
        <tissue evidence="2">Mantle</tissue>
    </source>
</reference>
<reference evidence="2" key="2">
    <citation type="journal article" date="2021" name="Genome Biol. Evol.">
        <title>Developing a high-quality reference genome for a parasitic bivalve with doubly uniparental inheritance (Bivalvia: Unionida).</title>
        <authorList>
            <person name="Smith C.H."/>
        </authorList>
    </citation>
    <scope>NUCLEOTIDE SEQUENCE</scope>
    <source>
        <strain evidence="2">CHS0354</strain>
        <tissue evidence="2">Mantle</tissue>
    </source>
</reference>
<accession>A0AAE0S4G0</accession>
<dbReference type="InterPro" id="IPR029158">
    <property type="entry name" value="STING"/>
</dbReference>
<dbReference type="GO" id="GO:0032481">
    <property type="term" value="P:positive regulation of type I interferon production"/>
    <property type="evidence" value="ECO:0007669"/>
    <property type="project" value="InterPro"/>
</dbReference>
<dbReference type="Pfam" id="PF15009">
    <property type="entry name" value="STING_LBD"/>
    <property type="match status" value="2"/>
</dbReference>